<dbReference type="eggNOG" id="COG3464">
    <property type="taxonomic scope" value="Bacteria"/>
</dbReference>
<evidence type="ECO:0000313" key="2">
    <source>
        <dbReference type="EMBL" id="EFQ84171.1"/>
    </source>
</evidence>
<dbReference type="AlphaFoldDB" id="E2SA97"/>
<comment type="caution">
    <text evidence="2">The sequence shown here is derived from an EMBL/GenBank/DDBJ whole genome shotgun (WGS) entry which is preliminary data.</text>
</comment>
<dbReference type="RefSeq" id="WP_007077909.1">
    <property type="nucleotide sequence ID" value="NZ_CM001024.1"/>
</dbReference>
<evidence type="ECO:0000259" key="1">
    <source>
        <dbReference type="Pfam" id="PF14690"/>
    </source>
</evidence>
<dbReference type="HOGENOM" id="CLU_2189514_0_0_11"/>
<gene>
    <name evidence="2" type="ORF">HMPREF0063_10887</name>
</gene>
<dbReference type="STRING" id="585531.HMPREF0063_10887"/>
<proteinExistence type="predicted"/>
<evidence type="ECO:0000313" key="3">
    <source>
        <dbReference type="Proteomes" id="UP000003111"/>
    </source>
</evidence>
<keyword evidence="3" id="KW-1185">Reference proteome</keyword>
<accession>E2SA97</accession>
<dbReference type="Pfam" id="PF14690">
    <property type="entry name" value="Zn_ribbon_ISL3"/>
    <property type="match status" value="1"/>
</dbReference>
<dbReference type="Proteomes" id="UP000003111">
    <property type="component" value="Unassembled WGS sequence"/>
</dbReference>
<sequence length="121" mass="13227">MFKPTHDADAASILFNLPGYRVLSAGRVDPDEASGRWVLVEATAVEGGCPDCGVISGRVHARPVQVVKDVPCGGTVVTVRVRKRRFVCAEGACSRRTFVEETDELPFRARFTTRELVKIPV</sequence>
<dbReference type="EMBL" id="ACLF03000003">
    <property type="protein sequence ID" value="EFQ84171.1"/>
    <property type="molecule type" value="Genomic_DNA"/>
</dbReference>
<name>E2SA97_9ACTN</name>
<protein>
    <recommendedName>
        <fullName evidence="1">Transposase IS204/IS1001/IS1096/IS1165 zinc-finger domain-containing protein</fullName>
    </recommendedName>
</protein>
<feature type="domain" description="Transposase IS204/IS1001/IS1096/IS1165 zinc-finger" evidence="1">
    <location>
        <begin position="48"/>
        <end position="90"/>
    </location>
</feature>
<organism evidence="2 3">
    <name type="scientific">Aeromicrobium marinum DSM 15272</name>
    <dbReference type="NCBI Taxonomy" id="585531"/>
    <lineage>
        <taxon>Bacteria</taxon>
        <taxon>Bacillati</taxon>
        <taxon>Actinomycetota</taxon>
        <taxon>Actinomycetes</taxon>
        <taxon>Propionibacteriales</taxon>
        <taxon>Nocardioidaceae</taxon>
        <taxon>Aeromicrobium</taxon>
    </lineage>
</organism>
<reference evidence="2" key="1">
    <citation type="submission" date="2010-08" db="EMBL/GenBank/DDBJ databases">
        <authorList>
            <person name="Muzny D."/>
            <person name="Qin X."/>
            <person name="Buhay C."/>
            <person name="Dugan-Rocha S."/>
            <person name="Ding Y."/>
            <person name="Chen G."/>
            <person name="Hawes A."/>
            <person name="Holder M."/>
            <person name="Jhangiani S."/>
            <person name="Johnson A."/>
            <person name="Khan Z."/>
            <person name="Li Z."/>
            <person name="Liu W."/>
            <person name="Liu X."/>
            <person name="Perez L."/>
            <person name="Shen H."/>
            <person name="Wang Q."/>
            <person name="Watt J."/>
            <person name="Xi L."/>
            <person name="Xin Y."/>
            <person name="Zhou J."/>
            <person name="Deng J."/>
            <person name="Jiang H."/>
            <person name="Liu Y."/>
            <person name="Qu J."/>
            <person name="Song X.-Z."/>
            <person name="Zhang L."/>
            <person name="Villasana D."/>
            <person name="Johnson A."/>
            <person name="Liu J."/>
            <person name="Liyanage D."/>
            <person name="Lorensuhewa L."/>
            <person name="Robinson T."/>
            <person name="Song A."/>
            <person name="Song B.-B."/>
            <person name="Dinh H."/>
            <person name="Thornton R."/>
            <person name="Coyle M."/>
            <person name="Francisco L."/>
            <person name="Jackson L."/>
            <person name="Javaid M."/>
            <person name="Korchina V."/>
            <person name="Kovar C."/>
            <person name="Mata R."/>
            <person name="Mathew T."/>
            <person name="Ngo R."/>
            <person name="Nguyen L."/>
            <person name="Nguyen N."/>
            <person name="Okwuonu G."/>
            <person name="Ongeri F."/>
            <person name="Pham C."/>
            <person name="Simmons D."/>
            <person name="Wilczek-Boney K."/>
            <person name="Hale W."/>
            <person name="Jakkamsetti A."/>
            <person name="Pham P."/>
            <person name="Ruth R."/>
            <person name="San Lucas F."/>
            <person name="Warren J."/>
            <person name="Zhang J."/>
            <person name="Zhao Z."/>
            <person name="Zhou C."/>
            <person name="Zhu D."/>
            <person name="Lee S."/>
            <person name="Bess C."/>
            <person name="Blankenburg K."/>
            <person name="Forbes L."/>
            <person name="Fu Q."/>
            <person name="Gubbala S."/>
            <person name="Hirani K."/>
            <person name="Jayaseelan J.C."/>
            <person name="Lara F."/>
            <person name="Munidasa M."/>
            <person name="Palculict T."/>
            <person name="Patil S."/>
            <person name="Pu L.-L."/>
            <person name="Saada N."/>
            <person name="Tang L."/>
            <person name="Weissenberger G."/>
            <person name="Zhu Y."/>
            <person name="Hemphill L."/>
            <person name="Shang Y."/>
            <person name="Youmans B."/>
            <person name="Ayvaz T."/>
            <person name="Ross M."/>
            <person name="Santibanez J."/>
            <person name="Aqrawi P."/>
            <person name="Gross S."/>
            <person name="Joshi V."/>
            <person name="Fowler G."/>
            <person name="Nazareth L."/>
            <person name="Reid J."/>
            <person name="Worley K."/>
            <person name="Petrosino J."/>
            <person name="Highlander S."/>
            <person name="Gibbs R."/>
        </authorList>
    </citation>
    <scope>NUCLEOTIDE SEQUENCE [LARGE SCALE GENOMIC DNA]</scope>
    <source>
        <strain evidence="2">DSM 15272</strain>
    </source>
</reference>
<dbReference type="InterPro" id="IPR029261">
    <property type="entry name" value="Transposase_Znf"/>
</dbReference>